<dbReference type="Gene3D" id="2.40.160.10">
    <property type="entry name" value="Porin"/>
    <property type="match status" value="2"/>
</dbReference>
<keyword evidence="5" id="KW-0812">Transmembrane</keyword>
<dbReference type="GO" id="GO:0008320">
    <property type="term" value="F:protein transmembrane transporter activity"/>
    <property type="evidence" value="ECO:0007669"/>
    <property type="project" value="InterPro"/>
</dbReference>
<dbReference type="Pfam" id="PF01459">
    <property type="entry name" value="Porin_3"/>
    <property type="match status" value="1"/>
</dbReference>
<dbReference type="GO" id="GO:0005741">
    <property type="term" value="C:mitochondrial outer membrane"/>
    <property type="evidence" value="ECO:0007669"/>
    <property type="project" value="UniProtKB-SubCell"/>
</dbReference>
<dbReference type="CDD" id="cd07305">
    <property type="entry name" value="Porin3_Tom40"/>
    <property type="match status" value="1"/>
</dbReference>
<dbReference type="PANTHER" id="PTHR10802">
    <property type="entry name" value="MITOCHONDRIAL IMPORT RECEPTOR SUBUNIT TOM40"/>
    <property type="match status" value="1"/>
</dbReference>
<evidence type="ECO:0000313" key="11">
    <source>
        <dbReference type="Proteomes" id="UP000076502"/>
    </source>
</evidence>
<comment type="similarity">
    <text evidence="2">Belongs to the Tom40 family.</text>
</comment>
<proteinExistence type="inferred from homology"/>
<keyword evidence="7" id="KW-0653">Protein transport</keyword>
<evidence type="ECO:0000256" key="8">
    <source>
        <dbReference type="ARBA" id="ARBA00023128"/>
    </source>
</evidence>
<keyword evidence="11" id="KW-1185">Reference proteome</keyword>
<dbReference type="EMBL" id="KQ434864">
    <property type="protein sequence ID" value="KZC09118.1"/>
    <property type="molecule type" value="Genomic_DNA"/>
</dbReference>
<keyword evidence="6" id="KW-1000">Mitochondrion outer membrane</keyword>
<organism evidence="10 11">
    <name type="scientific">Dufourea novaeangliae</name>
    <name type="common">Sweat bee</name>
    <dbReference type="NCBI Taxonomy" id="178035"/>
    <lineage>
        <taxon>Eukaryota</taxon>
        <taxon>Metazoa</taxon>
        <taxon>Ecdysozoa</taxon>
        <taxon>Arthropoda</taxon>
        <taxon>Hexapoda</taxon>
        <taxon>Insecta</taxon>
        <taxon>Pterygota</taxon>
        <taxon>Neoptera</taxon>
        <taxon>Endopterygota</taxon>
        <taxon>Hymenoptera</taxon>
        <taxon>Apocrita</taxon>
        <taxon>Aculeata</taxon>
        <taxon>Apoidea</taxon>
        <taxon>Anthophila</taxon>
        <taxon>Halictidae</taxon>
        <taxon>Rophitinae</taxon>
        <taxon>Dufourea</taxon>
    </lineage>
</organism>
<gene>
    <name evidence="10" type="ORF">WN55_11582</name>
</gene>
<dbReference type="Proteomes" id="UP000076502">
    <property type="component" value="Unassembled WGS sequence"/>
</dbReference>
<keyword evidence="3" id="KW-0813">Transport</keyword>
<dbReference type="InterPro" id="IPR037930">
    <property type="entry name" value="Tom40"/>
</dbReference>
<sequence length="324" mass="35243">MGMVHASAKKEETIPSVVSDEKDCVPCVEPQDKGPGNPGSFDELHKPVKNLYPQNFEGARLIIKKVLNKHFSVTHSITMSSVTPSGYKFGAKYVGTKMVGPNEQYPVAVGEITPNGNLSASFMHTLGCRFRYKLSAQIADGKCKASSSTAEYRANDFTIAVTLANPRFPKKHGTVVLHYLQSITSRITLGAELACLRGSKIPGGQQTVMCAAFRHSTGHTTLSGTIGEAGFHVCYHRKASSQLELGVELETNLRTHHSIATIVYKLNVPYADLVFRGIVNSETTVGAVFEKRLYPIPESSLVISGLLNHRKQQFRVGVGLNIGQ</sequence>
<keyword evidence="9" id="KW-0472">Membrane</keyword>
<accession>A0A154PCY6</accession>
<protein>
    <submittedName>
        <fullName evidence="10">Mitochondrial import receptor subunit TOM40 like protein 2</fullName>
    </submittedName>
</protein>
<comment type="subcellular location">
    <subcellularLocation>
        <location evidence="1">Mitochondrion outer membrane</location>
        <topology evidence="1">Multi-pass membrane protein</topology>
    </subcellularLocation>
</comment>
<reference evidence="10 11" key="1">
    <citation type="submission" date="2015-07" db="EMBL/GenBank/DDBJ databases">
        <title>The genome of Dufourea novaeangliae.</title>
        <authorList>
            <person name="Pan H."/>
            <person name="Kapheim K."/>
        </authorList>
    </citation>
    <scope>NUCLEOTIDE SEQUENCE [LARGE SCALE GENOMIC DNA]</scope>
    <source>
        <strain evidence="10">0120121106</strain>
        <tissue evidence="10">Whole body</tissue>
    </source>
</reference>
<evidence type="ECO:0000256" key="5">
    <source>
        <dbReference type="ARBA" id="ARBA00022692"/>
    </source>
</evidence>
<keyword evidence="10" id="KW-0675">Receptor</keyword>
<dbReference type="STRING" id="178035.A0A154PCY6"/>
<evidence type="ECO:0000256" key="9">
    <source>
        <dbReference type="ARBA" id="ARBA00023136"/>
    </source>
</evidence>
<evidence type="ECO:0000256" key="2">
    <source>
        <dbReference type="ARBA" id="ARBA00010510"/>
    </source>
</evidence>
<evidence type="ECO:0000256" key="1">
    <source>
        <dbReference type="ARBA" id="ARBA00004374"/>
    </source>
</evidence>
<dbReference type="InterPro" id="IPR027246">
    <property type="entry name" value="Porin_Euk/Tom40"/>
</dbReference>
<dbReference type="OrthoDB" id="19656at2759"/>
<evidence type="ECO:0000256" key="4">
    <source>
        <dbReference type="ARBA" id="ARBA00022452"/>
    </source>
</evidence>
<keyword evidence="8" id="KW-0496">Mitochondrion</keyword>
<keyword evidence="4" id="KW-1134">Transmembrane beta strand</keyword>
<dbReference type="GO" id="GO:0030150">
    <property type="term" value="P:protein import into mitochondrial matrix"/>
    <property type="evidence" value="ECO:0007669"/>
    <property type="project" value="InterPro"/>
</dbReference>
<evidence type="ECO:0000256" key="3">
    <source>
        <dbReference type="ARBA" id="ARBA00022448"/>
    </source>
</evidence>
<evidence type="ECO:0000313" key="10">
    <source>
        <dbReference type="EMBL" id="KZC09118.1"/>
    </source>
</evidence>
<evidence type="ECO:0000256" key="6">
    <source>
        <dbReference type="ARBA" id="ARBA00022787"/>
    </source>
</evidence>
<dbReference type="OMA" id="KQQFRVG"/>
<name>A0A154PCY6_DUFNO</name>
<evidence type="ECO:0000256" key="7">
    <source>
        <dbReference type="ARBA" id="ARBA00022927"/>
    </source>
</evidence>
<dbReference type="AlphaFoldDB" id="A0A154PCY6"/>
<dbReference type="InterPro" id="IPR023614">
    <property type="entry name" value="Porin_dom_sf"/>
</dbReference>